<dbReference type="InParanoid" id="A0A1Y2DJI2"/>
<dbReference type="Gene3D" id="3.30.559.30">
    <property type="entry name" value="Nonribosomal peptide synthetase, condensation domain"/>
    <property type="match status" value="1"/>
</dbReference>
<comment type="caution">
    <text evidence="1">The sequence shown here is derived from an EMBL/GenBank/DDBJ whole genome shotgun (WGS) entry which is preliminary data.</text>
</comment>
<accession>A0A1Y2DJI2</accession>
<keyword evidence="2" id="KW-1185">Reference proteome</keyword>
<dbReference type="EMBL" id="MCFJ01000014">
    <property type="protein sequence ID" value="ORY59316.1"/>
    <property type="molecule type" value="Genomic_DNA"/>
</dbReference>
<evidence type="ECO:0000313" key="1">
    <source>
        <dbReference type="EMBL" id="ORY59316.1"/>
    </source>
</evidence>
<organism evidence="1 2">
    <name type="scientific">Pseudomassariella vexata</name>
    <dbReference type="NCBI Taxonomy" id="1141098"/>
    <lineage>
        <taxon>Eukaryota</taxon>
        <taxon>Fungi</taxon>
        <taxon>Dikarya</taxon>
        <taxon>Ascomycota</taxon>
        <taxon>Pezizomycotina</taxon>
        <taxon>Sordariomycetes</taxon>
        <taxon>Xylariomycetidae</taxon>
        <taxon>Amphisphaeriales</taxon>
        <taxon>Pseudomassariaceae</taxon>
        <taxon>Pseudomassariella</taxon>
    </lineage>
</organism>
<name>A0A1Y2DJI2_9PEZI</name>
<dbReference type="OrthoDB" id="10608775at2759"/>
<protein>
    <submittedName>
        <fullName evidence="1">Uncharacterized protein</fullName>
    </submittedName>
</protein>
<reference evidence="1 2" key="1">
    <citation type="submission" date="2016-07" db="EMBL/GenBank/DDBJ databases">
        <title>Pervasive Adenine N6-methylation of Active Genes in Fungi.</title>
        <authorList>
            <consortium name="DOE Joint Genome Institute"/>
            <person name="Mondo S.J."/>
            <person name="Dannebaum R.O."/>
            <person name="Kuo R.C."/>
            <person name="Labutti K."/>
            <person name="Haridas S."/>
            <person name="Kuo A."/>
            <person name="Salamov A."/>
            <person name="Ahrendt S.R."/>
            <person name="Lipzen A."/>
            <person name="Sullivan W."/>
            <person name="Andreopoulos W.B."/>
            <person name="Clum A."/>
            <person name="Lindquist E."/>
            <person name="Daum C."/>
            <person name="Ramamoorthy G.K."/>
            <person name="Gryganskyi A."/>
            <person name="Culley D."/>
            <person name="Magnuson J.K."/>
            <person name="James T.Y."/>
            <person name="O'Malley M.A."/>
            <person name="Stajich J.E."/>
            <person name="Spatafora J.W."/>
            <person name="Visel A."/>
            <person name="Grigoriev I.V."/>
        </authorList>
    </citation>
    <scope>NUCLEOTIDE SEQUENCE [LARGE SCALE GENOMIC DNA]</scope>
    <source>
        <strain evidence="1 2">CBS 129021</strain>
    </source>
</reference>
<proteinExistence type="predicted"/>
<evidence type="ECO:0000313" key="2">
    <source>
        <dbReference type="Proteomes" id="UP000193689"/>
    </source>
</evidence>
<dbReference type="RefSeq" id="XP_040712010.1">
    <property type="nucleotide sequence ID" value="XM_040864357.1"/>
</dbReference>
<dbReference type="STRING" id="1141098.A0A1Y2DJI2"/>
<dbReference type="Proteomes" id="UP000193689">
    <property type="component" value="Unassembled WGS sequence"/>
</dbReference>
<dbReference type="GeneID" id="63780569"/>
<sequence>MPTVILATWAILTSDNFKDDVVFHVKLSSHSTPADFLVGILEPTIDEVSVRIKLVRKQPIGEFLRKLQAQHSYIIAYEQADLNEMTMLVICERHRPDMEMRLGTHEDIEEYKYFNNRALLLDGFSPTTGEEAQLVFSYDANVVEDEQSGDRLWKTRRKPDICHGSRRRRGGTFEP</sequence>
<gene>
    <name evidence="1" type="ORF">BCR38DRAFT_489048</name>
</gene>
<dbReference type="AlphaFoldDB" id="A0A1Y2DJI2"/>